<sequence length="116" mass="13245">MDIFKRLMILLGARHPGVDFIHELPLEVSVIILSKLDAGSLLNSALVCKNWLSVCKSSLHLRKKVMGYVRRRNRLLALVMPPAQTPTSLNKKKPKKSTAAIRKKLKLQRKFNTFRL</sequence>
<dbReference type="EMBL" id="JBJJXI010000043">
    <property type="protein sequence ID" value="KAL3401788.1"/>
    <property type="molecule type" value="Genomic_DNA"/>
</dbReference>
<evidence type="ECO:0000313" key="3">
    <source>
        <dbReference type="Proteomes" id="UP001627154"/>
    </source>
</evidence>
<proteinExistence type="predicted"/>
<organism evidence="2 3">
    <name type="scientific">Trichogramma kaykai</name>
    <dbReference type="NCBI Taxonomy" id="54128"/>
    <lineage>
        <taxon>Eukaryota</taxon>
        <taxon>Metazoa</taxon>
        <taxon>Ecdysozoa</taxon>
        <taxon>Arthropoda</taxon>
        <taxon>Hexapoda</taxon>
        <taxon>Insecta</taxon>
        <taxon>Pterygota</taxon>
        <taxon>Neoptera</taxon>
        <taxon>Endopterygota</taxon>
        <taxon>Hymenoptera</taxon>
        <taxon>Apocrita</taxon>
        <taxon>Proctotrupomorpha</taxon>
        <taxon>Chalcidoidea</taxon>
        <taxon>Trichogrammatidae</taxon>
        <taxon>Trichogramma</taxon>
    </lineage>
</organism>
<accession>A0ABD2XAB1</accession>
<dbReference type="InterPro" id="IPR001810">
    <property type="entry name" value="F-box_dom"/>
</dbReference>
<feature type="domain" description="F-box" evidence="1">
    <location>
        <begin position="18"/>
        <end position="64"/>
    </location>
</feature>
<dbReference type="Pfam" id="PF12937">
    <property type="entry name" value="F-box-like"/>
    <property type="match status" value="1"/>
</dbReference>
<dbReference type="InterPro" id="IPR036047">
    <property type="entry name" value="F-box-like_dom_sf"/>
</dbReference>
<dbReference type="Proteomes" id="UP001627154">
    <property type="component" value="Unassembled WGS sequence"/>
</dbReference>
<protein>
    <recommendedName>
        <fullName evidence="1">F-box domain-containing protein</fullName>
    </recommendedName>
</protein>
<dbReference type="Gene3D" id="1.20.1280.50">
    <property type="match status" value="1"/>
</dbReference>
<name>A0ABD2XAB1_9HYME</name>
<dbReference type="AlphaFoldDB" id="A0ABD2XAB1"/>
<reference evidence="2 3" key="1">
    <citation type="journal article" date="2024" name="bioRxiv">
        <title>A reference genome for Trichogramma kaykai: A tiny desert-dwelling parasitoid wasp with competing sex-ratio distorters.</title>
        <authorList>
            <person name="Culotta J."/>
            <person name="Lindsey A.R."/>
        </authorList>
    </citation>
    <scope>NUCLEOTIDE SEQUENCE [LARGE SCALE GENOMIC DNA]</scope>
    <source>
        <strain evidence="2 3">KSX58</strain>
    </source>
</reference>
<gene>
    <name evidence="2" type="ORF">TKK_005143</name>
</gene>
<evidence type="ECO:0000259" key="1">
    <source>
        <dbReference type="PROSITE" id="PS50181"/>
    </source>
</evidence>
<dbReference type="SUPFAM" id="SSF81383">
    <property type="entry name" value="F-box domain"/>
    <property type="match status" value="1"/>
</dbReference>
<evidence type="ECO:0000313" key="2">
    <source>
        <dbReference type="EMBL" id="KAL3401788.1"/>
    </source>
</evidence>
<dbReference type="SMART" id="SM00256">
    <property type="entry name" value="FBOX"/>
    <property type="match status" value="1"/>
</dbReference>
<comment type="caution">
    <text evidence="2">The sequence shown here is derived from an EMBL/GenBank/DDBJ whole genome shotgun (WGS) entry which is preliminary data.</text>
</comment>
<keyword evidence="3" id="KW-1185">Reference proteome</keyword>
<dbReference type="PROSITE" id="PS50181">
    <property type="entry name" value="FBOX"/>
    <property type="match status" value="1"/>
</dbReference>